<dbReference type="EMBL" id="SDGY01000004">
    <property type="protein sequence ID" value="TYC46404.1"/>
    <property type="molecule type" value="Genomic_DNA"/>
</dbReference>
<dbReference type="AlphaFoldDB" id="A0A6P2CNE6"/>
<comment type="caution">
    <text evidence="2">The sequence shown here is derived from an EMBL/GenBank/DDBJ whole genome shotgun (WGS) entry which is preliminary data.</text>
</comment>
<gene>
    <name evidence="2" type="ORF">ESZ47_06845</name>
</gene>
<evidence type="ECO:0000256" key="1">
    <source>
        <dbReference type="SAM" id="MobiDB-lite"/>
    </source>
</evidence>
<feature type="region of interest" description="Disordered" evidence="1">
    <location>
        <begin position="44"/>
        <end position="75"/>
    </location>
</feature>
<accession>A0A6P2CNE6</accession>
<evidence type="ECO:0000313" key="2">
    <source>
        <dbReference type="EMBL" id="TYC46404.1"/>
    </source>
</evidence>
<proteinExistence type="predicted"/>
<organism evidence="2 3">
    <name type="scientific">Leuconostoc litchii</name>
    <dbReference type="NCBI Taxonomy" id="1981069"/>
    <lineage>
        <taxon>Bacteria</taxon>
        <taxon>Bacillati</taxon>
        <taxon>Bacillota</taxon>
        <taxon>Bacilli</taxon>
        <taxon>Lactobacillales</taxon>
        <taxon>Lactobacillaceae</taxon>
        <taxon>Leuconostoc</taxon>
    </lineage>
</organism>
<protein>
    <submittedName>
        <fullName evidence="2">Uncharacterized protein</fullName>
    </submittedName>
</protein>
<dbReference type="RefSeq" id="WP_148605999.1">
    <property type="nucleotide sequence ID" value="NZ_BSUV01000006.1"/>
</dbReference>
<name>A0A6P2CNE6_9LACO</name>
<reference evidence="2 3" key="1">
    <citation type="submission" date="2019-01" db="EMBL/GenBank/DDBJ databases">
        <title>Leuconostoc litchii sp. nov., a novel lactic acid bacterium isolated from lychee.</title>
        <authorList>
            <person name="Wang L.-T."/>
        </authorList>
    </citation>
    <scope>NUCLEOTIDE SEQUENCE [LARGE SCALE GENOMIC DNA]</scope>
    <source>
        <strain evidence="2 3">MB7</strain>
    </source>
</reference>
<dbReference type="OrthoDB" id="2144638at2"/>
<sequence>MFKNTNYFIKKHNKNKLIAILLITTISILSLLVAIHGPHVHESKPVYRSTKKNKVSARTTVSSSSSQSSDDNQHQMVVGATVNADEQPPTQTAWVDPNGGGYFTGDGPFDITDKDGNHHLVDPIKSGWTKTTYGDIQKSYTDNK</sequence>
<keyword evidence="3" id="KW-1185">Reference proteome</keyword>
<evidence type="ECO:0000313" key="3">
    <source>
        <dbReference type="Proteomes" id="UP000442244"/>
    </source>
</evidence>
<dbReference type="Proteomes" id="UP000442244">
    <property type="component" value="Unassembled WGS sequence"/>
</dbReference>